<keyword evidence="3" id="KW-1185">Reference proteome</keyword>
<evidence type="ECO:0000313" key="3">
    <source>
        <dbReference type="Proteomes" id="UP000053676"/>
    </source>
</evidence>
<feature type="compositionally biased region" description="Basic and acidic residues" evidence="1">
    <location>
        <begin position="60"/>
        <end position="74"/>
    </location>
</feature>
<feature type="region of interest" description="Disordered" evidence="1">
    <location>
        <begin position="1"/>
        <end position="105"/>
    </location>
</feature>
<sequence>MDLFSGSIPDQASIKVEVDSDQSPSREASSKRRHDSSSDQSPPRKDRSNVPSTSKSSLLGKDDNEHRRQRHDTSSDQSPPRKRLNSPSRSKSSGRGKTSSAKARFFIGSIPSTETSELSLYI</sequence>
<protein>
    <submittedName>
        <fullName evidence="2">Uncharacterized protein</fullName>
    </submittedName>
</protein>
<dbReference type="Proteomes" id="UP000053676">
    <property type="component" value="Unassembled WGS sequence"/>
</dbReference>
<dbReference type="AlphaFoldDB" id="W2STC1"/>
<gene>
    <name evidence="2" type="ORF">NECAME_14046</name>
</gene>
<feature type="compositionally biased region" description="Low complexity" evidence="1">
    <location>
        <begin position="85"/>
        <end position="100"/>
    </location>
</feature>
<dbReference type="EMBL" id="KI666244">
    <property type="protein sequence ID" value="ETN71942.1"/>
    <property type="molecule type" value="Genomic_DNA"/>
</dbReference>
<proteinExistence type="predicted"/>
<name>W2STC1_NECAM</name>
<accession>W2STC1</accession>
<dbReference type="KEGG" id="nai:NECAME_14046"/>
<organism evidence="2 3">
    <name type="scientific">Necator americanus</name>
    <name type="common">Human hookworm</name>
    <dbReference type="NCBI Taxonomy" id="51031"/>
    <lineage>
        <taxon>Eukaryota</taxon>
        <taxon>Metazoa</taxon>
        <taxon>Ecdysozoa</taxon>
        <taxon>Nematoda</taxon>
        <taxon>Chromadorea</taxon>
        <taxon>Rhabditida</taxon>
        <taxon>Rhabditina</taxon>
        <taxon>Rhabditomorpha</taxon>
        <taxon>Strongyloidea</taxon>
        <taxon>Ancylostomatidae</taxon>
        <taxon>Bunostominae</taxon>
        <taxon>Necator</taxon>
    </lineage>
</organism>
<evidence type="ECO:0000313" key="2">
    <source>
        <dbReference type="EMBL" id="ETN71942.1"/>
    </source>
</evidence>
<reference evidence="3" key="1">
    <citation type="journal article" date="2014" name="Nat. Genet.">
        <title>Genome of the human hookworm Necator americanus.</title>
        <authorList>
            <person name="Tang Y.T."/>
            <person name="Gao X."/>
            <person name="Rosa B.A."/>
            <person name="Abubucker S."/>
            <person name="Hallsworth-Pepin K."/>
            <person name="Martin J."/>
            <person name="Tyagi R."/>
            <person name="Heizer E."/>
            <person name="Zhang X."/>
            <person name="Bhonagiri-Palsikar V."/>
            <person name="Minx P."/>
            <person name="Warren W.C."/>
            <person name="Wang Q."/>
            <person name="Zhan B."/>
            <person name="Hotez P.J."/>
            <person name="Sternberg P.W."/>
            <person name="Dougall A."/>
            <person name="Gaze S.T."/>
            <person name="Mulvenna J."/>
            <person name="Sotillo J."/>
            <person name="Ranganathan S."/>
            <person name="Rabelo E.M."/>
            <person name="Wilson R.K."/>
            <person name="Felgner P.L."/>
            <person name="Bethony J."/>
            <person name="Hawdon J.M."/>
            <person name="Gasser R.B."/>
            <person name="Loukas A."/>
            <person name="Mitreva M."/>
        </authorList>
    </citation>
    <scope>NUCLEOTIDE SEQUENCE [LARGE SCALE GENOMIC DNA]</scope>
</reference>
<evidence type="ECO:0000256" key="1">
    <source>
        <dbReference type="SAM" id="MobiDB-lite"/>
    </source>
</evidence>